<dbReference type="RefSeq" id="WP_111458465.1">
    <property type="nucleotide sequence ID" value="NZ_QFYP01000001.1"/>
</dbReference>
<dbReference type="CDD" id="cd16279">
    <property type="entry name" value="metallo-hydrolase-like_MBL-fold"/>
    <property type="match status" value="1"/>
</dbReference>
<protein>
    <submittedName>
        <fullName evidence="2">MBL fold metallo-hydrolase</fullName>
    </submittedName>
</protein>
<name>A0A328B1V6_9CAUL</name>
<evidence type="ECO:0000313" key="2">
    <source>
        <dbReference type="EMBL" id="RAK61173.1"/>
    </source>
</evidence>
<dbReference type="Proteomes" id="UP000249842">
    <property type="component" value="Unassembled WGS sequence"/>
</dbReference>
<dbReference type="OrthoDB" id="9781189at2"/>
<reference evidence="3" key="1">
    <citation type="submission" date="2018-05" db="EMBL/GenBank/DDBJ databases">
        <authorList>
            <person name="Li X."/>
        </authorList>
    </citation>
    <scope>NUCLEOTIDE SEQUENCE [LARGE SCALE GENOMIC DNA]</scope>
    <source>
        <strain evidence="3">HKS-05</strain>
    </source>
</reference>
<proteinExistence type="predicted"/>
<dbReference type="AlphaFoldDB" id="A0A328B1V6"/>
<dbReference type="SUPFAM" id="SSF56281">
    <property type="entry name" value="Metallo-hydrolase/oxidoreductase"/>
    <property type="match status" value="1"/>
</dbReference>
<dbReference type="InterPro" id="IPR036866">
    <property type="entry name" value="RibonucZ/Hydroxyglut_hydro"/>
</dbReference>
<keyword evidence="2" id="KW-0378">Hydrolase</keyword>
<evidence type="ECO:0000313" key="3">
    <source>
        <dbReference type="Proteomes" id="UP000249842"/>
    </source>
</evidence>
<accession>A0A328B1V6</accession>
<dbReference type="InterPro" id="IPR001279">
    <property type="entry name" value="Metallo-B-lactamas"/>
</dbReference>
<sequence length="274" mass="30031">MSGVLEITVLGCGSSGGVPRADGNWGVCDPADPKNLRTRCSLLVRRRGEAPEQETTAVVDTAPDFRLQSAMAGVKRLDAVLLTHDHADQVHGIDDVRAFFLRQGARITCHMDAATEATMMRRFGYIFEGEGGYPAICDRRPIPAHGQPWVVDGPSGAIPVVTFDQDHGGVRSVGYRFGGVAYSSDVVALDEAAFEALADLDLWIVDALRHRPHPTHAHLARTLEWIERVRPRRAVLTNMHIDLDYETLAAELPPNVIPAFDGLRLEHELGAEFL</sequence>
<keyword evidence="3" id="KW-1185">Reference proteome</keyword>
<comment type="caution">
    <text evidence="2">The sequence shown here is derived from an EMBL/GenBank/DDBJ whole genome shotgun (WGS) entry which is preliminary data.</text>
</comment>
<gene>
    <name evidence="2" type="ORF">DJ021_15830</name>
</gene>
<organism evidence="2 3">
    <name type="scientific">Phenylobacterium hankyongense</name>
    <dbReference type="NCBI Taxonomy" id="1813876"/>
    <lineage>
        <taxon>Bacteria</taxon>
        <taxon>Pseudomonadati</taxon>
        <taxon>Pseudomonadota</taxon>
        <taxon>Alphaproteobacteria</taxon>
        <taxon>Caulobacterales</taxon>
        <taxon>Caulobacteraceae</taxon>
        <taxon>Phenylobacterium</taxon>
    </lineage>
</organism>
<feature type="domain" description="Metallo-beta-lactamase" evidence="1">
    <location>
        <begin position="58"/>
        <end position="237"/>
    </location>
</feature>
<dbReference type="Gene3D" id="3.60.15.10">
    <property type="entry name" value="Ribonuclease Z/Hydroxyacylglutathione hydrolase-like"/>
    <property type="match status" value="1"/>
</dbReference>
<dbReference type="PANTHER" id="PTHR42663:SF6">
    <property type="entry name" value="HYDROLASE C777.06C-RELATED"/>
    <property type="match status" value="1"/>
</dbReference>
<dbReference type="EMBL" id="QFYP01000001">
    <property type="protein sequence ID" value="RAK61173.1"/>
    <property type="molecule type" value="Genomic_DNA"/>
</dbReference>
<dbReference type="GO" id="GO:0016787">
    <property type="term" value="F:hydrolase activity"/>
    <property type="evidence" value="ECO:0007669"/>
    <property type="project" value="UniProtKB-KW"/>
</dbReference>
<dbReference type="PANTHER" id="PTHR42663">
    <property type="entry name" value="HYDROLASE C777.06C-RELATED-RELATED"/>
    <property type="match status" value="1"/>
</dbReference>
<evidence type="ECO:0000259" key="1">
    <source>
        <dbReference type="Pfam" id="PF12706"/>
    </source>
</evidence>
<dbReference type="Pfam" id="PF12706">
    <property type="entry name" value="Lactamase_B_2"/>
    <property type="match status" value="1"/>
</dbReference>